<evidence type="ECO:0000256" key="3">
    <source>
        <dbReference type="ARBA" id="ARBA00022448"/>
    </source>
</evidence>
<keyword evidence="10" id="KW-1185">Reference proteome</keyword>
<organism evidence="9 10">
    <name type="scientific">Euhalothece natronophila Z-M001</name>
    <dbReference type="NCBI Taxonomy" id="522448"/>
    <lineage>
        <taxon>Bacteria</taxon>
        <taxon>Bacillati</taxon>
        <taxon>Cyanobacteriota</taxon>
        <taxon>Cyanophyceae</taxon>
        <taxon>Oscillatoriophycideae</taxon>
        <taxon>Chroococcales</taxon>
        <taxon>Halothecacae</taxon>
        <taxon>Halothece cluster</taxon>
        <taxon>Euhalothece</taxon>
    </lineage>
</organism>
<evidence type="ECO:0000256" key="4">
    <source>
        <dbReference type="SAM" id="Coils"/>
    </source>
</evidence>
<dbReference type="GO" id="GO:0015562">
    <property type="term" value="F:efflux transmembrane transporter activity"/>
    <property type="evidence" value="ECO:0007669"/>
    <property type="project" value="TreeGrafter"/>
</dbReference>
<keyword evidence="3" id="KW-0813">Transport</keyword>
<dbReference type="InterPro" id="IPR058627">
    <property type="entry name" value="MdtA-like_C"/>
</dbReference>
<dbReference type="Gene3D" id="1.10.287.470">
    <property type="entry name" value="Helix hairpin bin"/>
    <property type="match status" value="1"/>
</dbReference>
<dbReference type="Pfam" id="PF25954">
    <property type="entry name" value="Beta-barrel_RND_2"/>
    <property type="match status" value="1"/>
</dbReference>
<dbReference type="Gene3D" id="2.40.420.20">
    <property type="match status" value="1"/>
</dbReference>
<feature type="compositionally biased region" description="Polar residues" evidence="5">
    <location>
        <begin position="422"/>
        <end position="433"/>
    </location>
</feature>
<protein>
    <submittedName>
        <fullName evidence="9">Efflux RND transporter periplasmic adaptor subunit</fullName>
    </submittedName>
</protein>
<dbReference type="InterPro" id="IPR058792">
    <property type="entry name" value="Beta-barrel_RND_2"/>
</dbReference>
<dbReference type="GO" id="GO:1990281">
    <property type="term" value="C:efflux pump complex"/>
    <property type="evidence" value="ECO:0007669"/>
    <property type="project" value="TreeGrafter"/>
</dbReference>
<evidence type="ECO:0000259" key="8">
    <source>
        <dbReference type="Pfam" id="PF25967"/>
    </source>
</evidence>
<evidence type="ECO:0000256" key="5">
    <source>
        <dbReference type="SAM" id="MobiDB-lite"/>
    </source>
</evidence>
<dbReference type="Pfam" id="PF25967">
    <property type="entry name" value="RND-MFP_C"/>
    <property type="match status" value="1"/>
</dbReference>
<dbReference type="PANTHER" id="PTHR30469:SF15">
    <property type="entry name" value="HLYD FAMILY OF SECRETION PROTEINS"/>
    <property type="match status" value="1"/>
</dbReference>
<evidence type="ECO:0000256" key="2">
    <source>
        <dbReference type="ARBA" id="ARBA00009477"/>
    </source>
</evidence>
<dbReference type="PANTHER" id="PTHR30469">
    <property type="entry name" value="MULTIDRUG RESISTANCE PROTEIN MDTA"/>
    <property type="match status" value="1"/>
</dbReference>
<feature type="region of interest" description="Disordered" evidence="5">
    <location>
        <begin position="407"/>
        <end position="433"/>
    </location>
</feature>
<comment type="similarity">
    <text evidence="2">Belongs to the membrane fusion protein (MFP) (TC 8.A.1) family.</text>
</comment>
<dbReference type="Pfam" id="PF25917">
    <property type="entry name" value="BSH_RND"/>
    <property type="match status" value="1"/>
</dbReference>
<sequence length="433" mass="47274">MLLTHSFPLIQRKPSSPLTTMILIGLLVPLLSSCGEFFSSTVDAQPEDREESKVSVESAIAQRKAIREPLTYKGDTAPQQTVALRSQAEGQLQELTVDTGDEIQQGQTLAQLNDVIFQGDIVEAEAELASRQSEVNRLRNQVRNAEVELEKAQAQAQQAQADAQRLQNLAEQGAISQQEAELATTDATVAQQEVRAAQEQIRIEEDAVASAQQQVRAQESIISQAQERRSYSTLRSPLNGVVLDRETDPGNLVQSGDEVLTLGDFENVKVRVLVSELALGDIQRGQQVEVTLDAFPEETYSGSVTRIAPSANDSRQVPVEVQVPNPDRRIGRGLLARVTFPRQDVERVVIPETALHDEEGNTATVFTLNRDQDPPTVEAQTVELGERVNDEVEIISGLEENMPYVLRSSGSLSSGDEVALSAISSSGDQSEED</sequence>
<proteinExistence type="inferred from homology"/>
<name>A0A5B8NT55_9CHRO</name>
<feature type="domain" description="Multidrug resistance protein MdtA-like barrel-sandwich hybrid" evidence="6">
    <location>
        <begin position="81"/>
        <end position="258"/>
    </location>
</feature>
<feature type="domain" description="Multidrug resistance protein MdtA-like C-terminal permuted SH3" evidence="8">
    <location>
        <begin position="348"/>
        <end position="399"/>
    </location>
</feature>
<dbReference type="KEGG" id="enn:FRE64_11315"/>
<evidence type="ECO:0000259" key="7">
    <source>
        <dbReference type="Pfam" id="PF25954"/>
    </source>
</evidence>
<dbReference type="AlphaFoldDB" id="A0A5B8NT55"/>
<evidence type="ECO:0000313" key="9">
    <source>
        <dbReference type="EMBL" id="QDZ41515.1"/>
    </source>
</evidence>
<accession>A0A5B8NT55</accession>
<keyword evidence="4" id="KW-0175">Coiled coil</keyword>
<dbReference type="SUPFAM" id="SSF111369">
    <property type="entry name" value="HlyD-like secretion proteins"/>
    <property type="match status" value="2"/>
</dbReference>
<feature type="coiled-coil region" evidence="4">
    <location>
        <begin position="121"/>
        <end position="228"/>
    </location>
</feature>
<dbReference type="OrthoDB" id="9806939at2"/>
<dbReference type="InterPro" id="IPR006143">
    <property type="entry name" value="RND_pump_MFP"/>
</dbReference>
<comment type="subcellular location">
    <subcellularLocation>
        <location evidence="1">Cell envelope</location>
    </subcellularLocation>
</comment>
<dbReference type="Gene3D" id="2.40.30.170">
    <property type="match status" value="1"/>
</dbReference>
<feature type="domain" description="CusB-like beta-barrel" evidence="7">
    <location>
        <begin position="270"/>
        <end position="341"/>
    </location>
</feature>
<dbReference type="NCBIfam" id="TIGR01730">
    <property type="entry name" value="RND_mfp"/>
    <property type="match status" value="1"/>
</dbReference>
<reference evidence="9" key="1">
    <citation type="submission" date="2019-08" db="EMBL/GenBank/DDBJ databases">
        <title>Carotenoids and Carotenoid Binding Proteins in the Halophilic Cyanobacterium Euhalothece sp. ZM00.</title>
        <authorList>
            <person name="Cho S.M."/>
            <person name="Song J.Y."/>
            <person name="Park Y.-I."/>
        </authorList>
    </citation>
    <scope>NUCLEOTIDE SEQUENCE [LARGE SCALE GENOMIC DNA]</scope>
    <source>
        <strain evidence="9">Z-M001</strain>
    </source>
</reference>
<dbReference type="InterPro" id="IPR058625">
    <property type="entry name" value="MdtA-like_BSH"/>
</dbReference>
<dbReference type="Proteomes" id="UP000318453">
    <property type="component" value="Chromosome"/>
</dbReference>
<evidence type="ECO:0000259" key="6">
    <source>
        <dbReference type="Pfam" id="PF25917"/>
    </source>
</evidence>
<dbReference type="Gene3D" id="2.40.50.100">
    <property type="match status" value="1"/>
</dbReference>
<evidence type="ECO:0000256" key="1">
    <source>
        <dbReference type="ARBA" id="ARBA00004196"/>
    </source>
</evidence>
<gene>
    <name evidence="9" type="ORF">FRE64_11315</name>
</gene>
<dbReference type="EMBL" id="CP042326">
    <property type="protein sequence ID" value="QDZ41515.1"/>
    <property type="molecule type" value="Genomic_DNA"/>
</dbReference>
<evidence type="ECO:0000313" key="10">
    <source>
        <dbReference type="Proteomes" id="UP000318453"/>
    </source>
</evidence>